<name>A0A7J0DPC6_9ERIC</name>
<dbReference type="Proteomes" id="UP000585474">
    <property type="component" value="Unassembled WGS sequence"/>
</dbReference>
<proteinExistence type="predicted"/>
<dbReference type="AlphaFoldDB" id="A0A7J0DPC6"/>
<protein>
    <submittedName>
        <fullName evidence="1">Uncharacterized protein</fullName>
    </submittedName>
</protein>
<evidence type="ECO:0000313" key="1">
    <source>
        <dbReference type="EMBL" id="GFS39577.1"/>
    </source>
</evidence>
<reference evidence="2" key="1">
    <citation type="submission" date="2019-07" db="EMBL/GenBank/DDBJ databases">
        <title>De Novo Assembly of kiwifruit Actinidia rufa.</title>
        <authorList>
            <person name="Sugita-Konishi S."/>
            <person name="Sato K."/>
            <person name="Mori E."/>
            <person name="Abe Y."/>
            <person name="Kisaki G."/>
            <person name="Hamano K."/>
            <person name="Suezawa K."/>
            <person name="Otani M."/>
            <person name="Fukuda T."/>
            <person name="Manabe T."/>
            <person name="Gomi K."/>
            <person name="Tabuchi M."/>
            <person name="Akimitsu K."/>
            <person name="Kataoka I."/>
        </authorList>
    </citation>
    <scope>NUCLEOTIDE SEQUENCE [LARGE SCALE GENOMIC DNA]</scope>
    <source>
        <strain evidence="2">cv. Fuchu</strain>
    </source>
</reference>
<dbReference type="EMBL" id="BJWL01000333">
    <property type="protein sequence ID" value="GFS39577.1"/>
    <property type="molecule type" value="Genomic_DNA"/>
</dbReference>
<accession>A0A7J0DPC6</accession>
<comment type="caution">
    <text evidence="1">The sequence shown here is derived from an EMBL/GenBank/DDBJ whole genome shotgun (WGS) entry which is preliminary data.</text>
</comment>
<evidence type="ECO:0000313" key="2">
    <source>
        <dbReference type="Proteomes" id="UP000585474"/>
    </source>
</evidence>
<keyword evidence="2" id="KW-1185">Reference proteome</keyword>
<organism evidence="1 2">
    <name type="scientific">Actinidia rufa</name>
    <dbReference type="NCBI Taxonomy" id="165716"/>
    <lineage>
        <taxon>Eukaryota</taxon>
        <taxon>Viridiplantae</taxon>
        <taxon>Streptophyta</taxon>
        <taxon>Embryophyta</taxon>
        <taxon>Tracheophyta</taxon>
        <taxon>Spermatophyta</taxon>
        <taxon>Magnoliopsida</taxon>
        <taxon>eudicotyledons</taxon>
        <taxon>Gunneridae</taxon>
        <taxon>Pentapetalae</taxon>
        <taxon>asterids</taxon>
        <taxon>Ericales</taxon>
        <taxon>Actinidiaceae</taxon>
        <taxon>Actinidia</taxon>
    </lineage>
</organism>
<gene>
    <name evidence="1" type="ORF">Acr_00g0063810</name>
</gene>
<sequence length="110" mass="12960">MERYSQYFQVGNYCLERTELLVKWQRMRLKFGKMLLMMQLINPIIKNHLLAPMIATFLSIQMGVAYEHRLSERRQGVFAELEKLNLEIEDMLTTNAMILATEVKIFGAVF</sequence>